<evidence type="ECO:0000313" key="2">
    <source>
        <dbReference type="Proteomes" id="UP001141806"/>
    </source>
</evidence>
<dbReference type="PANTHER" id="PTHR33491">
    <property type="entry name" value="OSJNBA0016N04.9 PROTEIN"/>
    <property type="match status" value="1"/>
</dbReference>
<dbReference type="EMBL" id="JAMYWD010000005">
    <property type="protein sequence ID" value="KAJ4972204.1"/>
    <property type="molecule type" value="Genomic_DNA"/>
</dbReference>
<dbReference type="PROSITE" id="PS51257">
    <property type="entry name" value="PROKAR_LIPOPROTEIN"/>
    <property type="match status" value="1"/>
</dbReference>
<organism evidence="1 2">
    <name type="scientific">Protea cynaroides</name>
    <dbReference type="NCBI Taxonomy" id="273540"/>
    <lineage>
        <taxon>Eukaryota</taxon>
        <taxon>Viridiplantae</taxon>
        <taxon>Streptophyta</taxon>
        <taxon>Embryophyta</taxon>
        <taxon>Tracheophyta</taxon>
        <taxon>Spermatophyta</taxon>
        <taxon>Magnoliopsida</taxon>
        <taxon>Proteales</taxon>
        <taxon>Proteaceae</taxon>
        <taxon>Protea</taxon>
    </lineage>
</organism>
<sequence length="183" mass="20956">MICNKYDVISGSCTSIGCCQTSIPKGYRAYGIDLGNFKNHTDVFYFNPCNYAFVVETNKFKFTTSDLLNFTNSITEVAGYWFLRVPVVFNWTVDKKSCEEAKNTRVLMHATTTTCVISKNGVGYNCICSKGYHGNPYLPQGCQDNPAEPSLIMNAYQQHFRYYIRFAFMVENHKLICLCYKHK</sequence>
<name>A0A9Q0KL33_9MAGN</name>
<evidence type="ECO:0000313" key="1">
    <source>
        <dbReference type="EMBL" id="KAJ4972204.1"/>
    </source>
</evidence>
<comment type="caution">
    <text evidence="1">The sequence shown here is derived from an EMBL/GenBank/DDBJ whole genome shotgun (WGS) entry which is preliminary data.</text>
</comment>
<proteinExistence type="predicted"/>
<dbReference type="Proteomes" id="UP001141806">
    <property type="component" value="Unassembled WGS sequence"/>
</dbReference>
<dbReference type="AlphaFoldDB" id="A0A9Q0KL33"/>
<gene>
    <name evidence="1" type="ORF">NE237_005303</name>
</gene>
<protein>
    <submittedName>
        <fullName evidence="1">Uncharacterized protein</fullName>
    </submittedName>
</protein>
<keyword evidence="2" id="KW-1185">Reference proteome</keyword>
<accession>A0A9Q0KL33</accession>
<dbReference type="OrthoDB" id="4062651at2759"/>
<reference evidence="1" key="1">
    <citation type="journal article" date="2023" name="Plant J.">
        <title>The genome of the king protea, Protea cynaroides.</title>
        <authorList>
            <person name="Chang J."/>
            <person name="Duong T.A."/>
            <person name="Schoeman C."/>
            <person name="Ma X."/>
            <person name="Roodt D."/>
            <person name="Barker N."/>
            <person name="Li Z."/>
            <person name="Van de Peer Y."/>
            <person name="Mizrachi E."/>
        </authorList>
    </citation>
    <scope>NUCLEOTIDE SEQUENCE</scope>
    <source>
        <tissue evidence="1">Young leaves</tissue>
    </source>
</reference>